<evidence type="ECO:0000313" key="2">
    <source>
        <dbReference type="Proteomes" id="UP000499080"/>
    </source>
</evidence>
<evidence type="ECO:0000313" key="1">
    <source>
        <dbReference type="EMBL" id="GBN05268.1"/>
    </source>
</evidence>
<name>A0A4Y2KSK8_ARAVE</name>
<dbReference type="EMBL" id="BGPR01004951">
    <property type="protein sequence ID" value="GBN05268.1"/>
    <property type="molecule type" value="Genomic_DNA"/>
</dbReference>
<comment type="caution">
    <text evidence="1">The sequence shown here is derived from an EMBL/GenBank/DDBJ whole genome shotgun (WGS) entry which is preliminary data.</text>
</comment>
<gene>
    <name evidence="1" type="ORF">AVEN_116396_1</name>
</gene>
<accession>A0A4Y2KSK8</accession>
<sequence>MQISGTTDDENQTAENLRVFSALDSQIAAACDKDIAILVLNRPDDIVLPIPRMISNDEYSAIISTMNLKQREFLLHVLHCFKEEKLPLYYCVLSGAGVGKSRLINALTQTILRHLCSST</sequence>
<protein>
    <recommendedName>
        <fullName evidence="3">ATP-dependent DNA helicase</fullName>
    </recommendedName>
</protein>
<organism evidence="1 2">
    <name type="scientific">Araneus ventricosus</name>
    <name type="common">Orbweaver spider</name>
    <name type="synonym">Epeira ventricosa</name>
    <dbReference type="NCBI Taxonomy" id="182803"/>
    <lineage>
        <taxon>Eukaryota</taxon>
        <taxon>Metazoa</taxon>
        <taxon>Ecdysozoa</taxon>
        <taxon>Arthropoda</taxon>
        <taxon>Chelicerata</taxon>
        <taxon>Arachnida</taxon>
        <taxon>Araneae</taxon>
        <taxon>Araneomorphae</taxon>
        <taxon>Entelegynae</taxon>
        <taxon>Araneoidea</taxon>
        <taxon>Araneidae</taxon>
        <taxon>Araneus</taxon>
    </lineage>
</organism>
<dbReference type="Proteomes" id="UP000499080">
    <property type="component" value="Unassembled WGS sequence"/>
</dbReference>
<reference evidence="1 2" key="1">
    <citation type="journal article" date="2019" name="Sci. Rep.">
        <title>Orb-weaving spider Araneus ventricosus genome elucidates the spidroin gene catalogue.</title>
        <authorList>
            <person name="Kono N."/>
            <person name="Nakamura H."/>
            <person name="Ohtoshi R."/>
            <person name="Moran D.A.P."/>
            <person name="Shinohara A."/>
            <person name="Yoshida Y."/>
            <person name="Fujiwara M."/>
            <person name="Mori M."/>
            <person name="Tomita M."/>
            <person name="Arakawa K."/>
        </authorList>
    </citation>
    <scope>NUCLEOTIDE SEQUENCE [LARGE SCALE GENOMIC DNA]</scope>
</reference>
<dbReference type="AlphaFoldDB" id="A0A4Y2KSK8"/>
<proteinExistence type="predicted"/>
<evidence type="ECO:0008006" key="3">
    <source>
        <dbReference type="Google" id="ProtNLM"/>
    </source>
</evidence>
<keyword evidence="2" id="KW-1185">Reference proteome</keyword>
<dbReference type="OrthoDB" id="10036850at2759"/>